<feature type="transmembrane region" description="Helical" evidence="7">
    <location>
        <begin position="173"/>
        <end position="192"/>
    </location>
</feature>
<keyword evidence="5 7" id="KW-1133">Transmembrane helix</keyword>
<dbReference type="PROSITE" id="PS51352">
    <property type="entry name" value="THIOREDOXIN_2"/>
    <property type="match status" value="1"/>
</dbReference>
<evidence type="ECO:0000313" key="10">
    <source>
        <dbReference type="Proteomes" id="UP000886725"/>
    </source>
</evidence>
<organism evidence="9 10">
    <name type="scientific">Candidatus Faecenecus gallistercoris</name>
    <dbReference type="NCBI Taxonomy" id="2840793"/>
    <lineage>
        <taxon>Bacteria</taxon>
        <taxon>Bacillati</taxon>
        <taxon>Bacillota</taxon>
        <taxon>Bacillota incertae sedis</taxon>
        <taxon>Candidatus Faecenecus</taxon>
    </lineage>
</organism>
<evidence type="ECO:0000256" key="2">
    <source>
        <dbReference type="ARBA" id="ARBA00006143"/>
    </source>
</evidence>
<protein>
    <submittedName>
        <fullName evidence="9">Redoxin domain-containing protein</fullName>
    </submittedName>
</protein>
<feature type="transmembrane region" description="Helical" evidence="7">
    <location>
        <begin position="132"/>
        <end position="153"/>
    </location>
</feature>
<gene>
    <name evidence="9" type="ORF">IAC85_02455</name>
</gene>
<proteinExistence type="inferred from homology"/>
<comment type="similarity">
    <text evidence="2">Belongs to the DsbD family.</text>
</comment>
<feature type="transmembrane region" description="Helical" evidence="7">
    <location>
        <begin position="6"/>
        <end position="30"/>
    </location>
</feature>
<evidence type="ECO:0000256" key="5">
    <source>
        <dbReference type="ARBA" id="ARBA00022989"/>
    </source>
</evidence>
<dbReference type="GO" id="GO:0005886">
    <property type="term" value="C:plasma membrane"/>
    <property type="evidence" value="ECO:0007669"/>
    <property type="project" value="UniProtKB-SubCell"/>
</dbReference>
<evidence type="ECO:0000259" key="8">
    <source>
        <dbReference type="PROSITE" id="PS51352"/>
    </source>
</evidence>
<evidence type="ECO:0000256" key="4">
    <source>
        <dbReference type="ARBA" id="ARBA00022692"/>
    </source>
</evidence>
<dbReference type="InterPro" id="IPR003834">
    <property type="entry name" value="Cyt_c_assmbl_TM_dom"/>
</dbReference>
<dbReference type="EMBL" id="DVFU01000050">
    <property type="protein sequence ID" value="HIQ64580.1"/>
    <property type="molecule type" value="Genomic_DNA"/>
</dbReference>
<feature type="transmembrane region" description="Helical" evidence="7">
    <location>
        <begin position="89"/>
        <end position="111"/>
    </location>
</feature>
<accession>A0A9D1CK91</accession>
<reference evidence="9" key="2">
    <citation type="journal article" date="2021" name="PeerJ">
        <title>Extensive microbial diversity within the chicken gut microbiome revealed by metagenomics and culture.</title>
        <authorList>
            <person name="Gilroy R."/>
            <person name="Ravi A."/>
            <person name="Getino M."/>
            <person name="Pursley I."/>
            <person name="Horton D.L."/>
            <person name="Alikhan N.F."/>
            <person name="Baker D."/>
            <person name="Gharbi K."/>
            <person name="Hall N."/>
            <person name="Watson M."/>
            <person name="Adriaenssens E.M."/>
            <person name="Foster-Nyarko E."/>
            <person name="Jarju S."/>
            <person name="Secka A."/>
            <person name="Antonio M."/>
            <person name="Oren A."/>
            <person name="Chaudhuri R.R."/>
            <person name="La Ragione R."/>
            <person name="Hildebrand F."/>
            <person name="Pallen M.J."/>
        </authorList>
    </citation>
    <scope>NUCLEOTIDE SEQUENCE</scope>
    <source>
        <strain evidence="9">CHK165-10780</strain>
    </source>
</reference>
<dbReference type="Pfam" id="PF00578">
    <property type="entry name" value="AhpC-TSA"/>
    <property type="match status" value="1"/>
</dbReference>
<comment type="subcellular location">
    <subcellularLocation>
        <location evidence="1">Cell membrane</location>
        <topology evidence="1">Multi-pass membrane protein</topology>
    </subcellularLocation>
</comment>
<dbReference type="Pfam" id="PF02683">
    <property type="entry name" value="DsbD_TM"/>
    <property type="match status" value="1"/>
</dbReference>
<dbReference type="Proteomes" id="UP000886725">
    <property type="component" value="Unassembled WGS sequence"/>
</dbReference>
<dbReference type="GO" id="GO:0016491">
    <property type="term" value="F:oxidoreductase activity"/>
    <property type="evidence" value="ECO:0007669"/>
    <property type="project" value="InterPro"/>
</dbReference>
<feature type="transmembrane region" description="Helical" evidence="7">
    <location>
        <begin position="204"/>
        <end position="225"/>
    </location>
</feature>
<evidence type="ECO:0000256" key="3">
    <source>
        <dbReference type="ARBA" id="ARBA00022475"/>
    </source>
</evidence>
<evidence type="ECO:0000256" key="6">
    <source>
        <dbReference type="ARBA" id="ARBA00023136"/>
    </source>
</evidence>
<sequence length="394" mass="43723">MLEGFQFITIFIEGIISFFSPCIIPLIPLYMSYLAGSARTVLEDGTVVYKRKTTLFHTLFFVLGISMSFFLLGLSFSAVGLFFQDVRHILLIVCGVLIILMGLFQIGLIRIPFLQKERKLSARINLKKMNPGVAFVLGFLFSFAWTPCVGPALSSVLMMASSGSSAMIGNLYVLFYALGFVVPFLVLGLFTTEALNLLKKYQKALMNLVKVGGVLLVGIGAFLLYDGIDSIPRKTLNSCSMDDRGLSSCGSSSSTSELTTPPDLQLSDYQGNTYRLSDYSSQTVVLNFWSLSCNICKEELNSIQRLQEELGDEVTILTIVDAGMSHASNEEIHSYIQDHGYTFPVLFDQDAKTFDSYRVTSYPNTFIIRNGEIQVKVPGALEYDSLKNLIEEHI</sequence>
<evidence type="ECO:0000313" key="9">
    <source>
        <dbReference type="EMBL" id="HIQ64580.1"/>
    </source>
</evidence>
<dbReference type="PANTHER" id="PTHR31272">
    <property type="entry name" value="CYTOCHROME C-TYPE BIOGENESIS PROTEIN HI_1454-RELATED"/>
    <property type="match status" value="1"/>
</dbReference>
<dbReference type="GO" id="GO:0017004">
    <property type="term" value="P:cytochrome complex assembly"/>
    <property type="evidence" value="ECO:0007669"/>
    <property type="project" value="InterPro"/>
</dbReference>
<comment type="caution">
    <text evidence="9">The sequence shown here is derived from an EMBL/GenBank/DDBJ whole genome shotgun (WGS) entry which is preliminary data.</text>
</comment>
<dbReference type="CDD" id="cd02966">
    <property type="entry name" value="TlpA_like_family"/>
    <property type="match status" value="1"/>
</dbReference>
<keyword evidence="6 7" id="KW-0472">Membrane</keyword>
<reference evidence="9" key="1">
    <citation type="submission" date="2020-10" db="EMBL/GenBank/DDBJ databases">
        <authorList>
            <person name="Gilroy R."/>
        </authorList>
    </citation>
    <scope>NUCLEOTIDE SEQUENCE</scope>
    <source>
        <strain evidence="9">CHK165-10780</strain>
    </source>
</reference>
<dbReference type="SUPFAM" id="SSF52833">
    <property type="entry name" value="Thioredoxin-like"/>
    <property type="match status" value="1"/>
</dbReference>
<feature type="domain" description="Thioredoxin" evidence="8">
    <location>
        <begin position="255"/>
        <end position="394"/>
    </location>
</feature>
<evidence type="ECO:0000256" key="7">
    <source>
        <dbReference type="SAM" id="Phobius"/>
    </source>
</evidence>
<dbReference type="Gene3D" id="3.40.30.10">
    <property type="entry name" value="Glutaredoxin"/>
    <property type="match status" value="1"/>
</dbReference>
<dbReference type="InterPro" id="IPR000866">
    <property type="entry name" value="AhpC/TSA"/>
</dbReference>
<dbReference type="InterPro" id="IPR036249">
    <property type="entry name" value="Thioredoxin-like_sf"/>
</dbReference>
<dbReference type="PANTHER" id="PTHR31272:SF4">
    <property type="entry name" value="CYTOCHROME C-TYPE BIOGENESIS PROTEIN HI_1454-RELATED"/>
    <property type="match status" value="1"/>
</dbReference>
<name>A0A9D1CK91_9FIRM</name>
<evidence type="ECO:0000256" key="1">
    <source>
        <dbReference type="ARBA" id="ARBA00004651"/>
    </source>
</evidence>
<dbReference type="GO" id="GO:0016209">
    <property type="term" value="F:antioxidant activity"/>
    <property type="evidence" value="ECO:0007669"/>
    <property type="project" value="InterPro"/>
</dbReference>
<keyword evidence="4 7" id="KW-0812">Transmembrane</keyword>
<keyword evidence="3" id="KW-1003">Cell membrane</keyword>
<feature type="transmembrane region" description="Helical" evidence="7">
    <location>
        <begin position="59"/>
        <end position="83"/>
    </location>
</feature>
<dbReference type="InterPro" id="IPR013766">
    <property type="entry name" value="Thioredoxin_domain"/>
</dbReference>
<dbReference type="InterPro" id="IPR051790">
    <property type="entry name" value="Cytochrome_c-biogenesis_DsbD"/>
</dbReference>
<dbReference type="AlphaFoldDB" id="A0A9D1CK91"/>